<feature type="chain" id="PRO_5031300635" evidence="1">
    <location>
        <begin position="27"/>
        <end position="907"/>
    </location>
</feature>
<evidence type="ECO:0000256" key="1">
    <source>
        <dbReference type="SAM" id="SignalP"/>
    </source>
</evidence>
<organism evidence="2 3">
    <name type="scientific">Hymenobacter lapidiphilus</name>
    <dbReference type="NCBI Taxonomy" id="2608003"/>
    <lineage>
        <taxon>Bacteria</taxon>
        <taxon>Pseudomonadati</taxon>
        <taxon>Bacteroidota</taxon>
        <taxon>Cytophagia</taxon>
        <taxon>Cytophagales</taxon>
        <taxon>Hymenobacteraceae</taxon>
        <taxon>Hymenobacter</taxon>
    </lineage>
</organism>
<dbReference type="InterPro" id="IPR052918">
    <property type="entry name" value="Motility_Chemotaxis_Reg"/>
</dbReference>
<dbReference type="PANTHER" id="PTHR35580">
    <property type="entry name" value="CELL SURFACE GLYCOPROTEIN (S-LAYER PROTEIN)-LIKE PROTEIN"/>
    <property type="match status" value="1"/>
</dbReference>
<name>A0A7Y7PKY5_9BACT</name>
<accession>A0A7Y7PKY5</accession>
<evidence type="ECO:0000313" key="2">
    <source>
        <dbReference type="EMBL" id="NVO29703.1"/>
    </source>
</evidence>
<comment type="caution">
    <text evidence="2">The sequence shown here is derived from an EMBL/GenBank/DDBJ whole genome shotgun (WGS) entry which is preliminary data.</text>
</comment>
<dbReference type="Pfam" id="PF13585">
    <property type="entry name" value="CHU_C"/>
    <property type="match status" value="1"/>
</dbReference>
<protein>
    <submittedName>
        <fullName evidence="2">Gliding motility-associated C-terminal domain-containing protein</fullName>
    </submittedName>
</protein>
<gene>
    <name evidence="2" type="ORF">HW554_00675</name>
</gene>
<feature type="signal peptide" evidence="1">
    <location>
        <begin position="1"/>
        <end position="26"/>
    </location>
</feature>
<reference evidence="2 3" key="1">
    <citation type="submission" date="2020-05" db="EMBL/GenBank/DDBJ databases">
        <title>Hymenobacter terrestris sp. nov. and Hymenobacter lapidiphilus sp. nov., isolated from regoliths in Antarctica.</title>
        <authorList>
            <person name="Sedlacek I."/>
            <person name="Pantucek R."/>
            <person name="Zeman M."/>
            <person name="Holochova P."/>
            <person name="Kralova S."/>
            <person name="Stankova E."/>
            <person name="Sedo O."/>
            <person name="Micenkova L."/>
            <person name="Svec P."/>
            <person name="Gupta V."/>
            <person name="Sood U."/>
            <person name="Korpole U.S."/>
            <person name="Lal R."/>
        </authorList>
    </citation>
    <scope>NUCLEOTIDE SEQUENCE [LARGE SCALE GENOMIC DNA]</scope>
    <source>
        <strain evidence="2 3">P5342</strain>
    </source>
</reference>
<proteinExistence type="predicted"/>
<dbReference type="Proteomes" id="UP000565521">
    <property type="component" value="Unassembled WGS sequence"/>
</dbReference>
<evidence type="ECO:0000313" key="3">
    <source>
        <dbReference type="Proteomes" id="UP000565521"/>
    </source>
</evidence>
<keyword evidence="1" id="KW-0732">Signal</keyword>
<dbReference type="AlphaFoldDB" id="A0A7Y7PKY5"/>
<dbReference type="EMBL" id="JABKAU010000001">
    <property type="protein sequence ID" value="NVO29703.1"/>
    <property type="molecule type" value="Genomic_DNA"/>
</dbReference>
<sequence length="907" mass="92821">MFRVPVRLSCLLIVWLVLCLPNRTQAQTPAYLWAQPFLRSTSGQTAGGVVGGKVAVDPAGNTYLVGSFSGVARFGAFTLTSAGATDVFVAKLDGSGNYLWAISGGGGSEEQGVNISLDPVGNVYVVGSFRSQPATFGAASISTGNGDKDMFVAKLTAQGSWVWAVRAGGTDDEVGQGVACDGTHVFLAGYSNSDRPVFGPTTLLNASPPSGFVVAAQLSAATGAWTWATGSSGPGGGQASGGQATAIACDGSGGAYVTGSYGILATFGSTTLRSGDFNAIFVARLSPAGNWQWAVRADGTDEDRGLAIAVDGAGNPYITGYFLSPVLTLGSVTLTNASRNGDLFVARLTAAGAFAWATRAGGTGGDSGQGLVVDRAGTAYVAGVFGPGPAAFGPVTVTPVGGRDAFVAAISATGTWQWALAGGSPSDETCPGVGVDAFGNVSFAGTFASPVSPARFGPFTIAGNPGSTTGFVARVGLPQTVRITGDSLLCNAGQVQLQAVTSVAPTAYRWNTGATTATIIVSQPGTYSVQVTFPGGQTSTATFHVTSLSPAVQLLGDTLLCPGQPLQLTATAPGALDYRWNTGATTPTLSVSQPGLYTVTARFSSGCSATASRLVRSPGLQITGGGPWCPASPPTLTAIAPGATRLRWNTGATTAMLLVPGPGTYTLTATYANGCQLTVSEVVAVPTTVIVGDSVLCTGTGVRLTANLPAATAYRWNNGATTASITVNQPGLYRVSASYGNGCTSEAQWLVRAAEAVPVFSLGQDTTLCEGESLVLYAPTLPGTVRQWSDGSTGATLSVQSPGTYSLQLRSACGERTVSRQIAYRSCLFIPNVITPNGDALNEQFVAKGLPTGIWQLRVYSRWGVLVFESADYQHDWGQNAVAGTYYYVFRQAGSPLSYKGWLQVIR</sequence>
<keyword evidence="3" id="KW-1185">Reference proteome</keyword>
<dbReference type="PANTHER" id="PTHR35580:SF1">
    <property type="entry name" value="PHYTASE-LIKE DOMAIN-CONTAINING PROTEIN"/>
    <property type="match status" value="1"/>
</dbReference>